<reference evidence="1" key="1">
    <citation type="submission" date="2021-06" db="EMBL/GenBank/DDBJ databases">
        <authorList>
            <person name="Kallberg Y."/>
            <person name="Tangrot J."/>
            <person name="Rosling A."/>
        </authorList>
    </citation>
    <scope>NUCLEOTIDE SEQUENCE</scope>
    <source>
        <strain evidence="1">CL356</strain>
    </source>
</reference>
<sequence length="362" mass="38508">MSDLRTRSSASKRASATSTSKAETNGHSHEAKAHTSKASSHLHSHSHSHDHDDDDGEHTEEALMLLDALRGKGDAGSRVTLMGLGANVGLTLLKGTAGWYLNSAALIADAGHSLSDLVADIVTLGTVILSQRPPSPSYPLGYGKFESLAETLSSTLSKHPQIPPLLVSILSYFATSDSDHGHGHGHSHSHHAPAGDEDLLSPSAVLFPLFGMLVKEYLYRVTKRVAEEQNSSVLLANALHHRSDAYGSIVTVVAILGSLVMKDVPVDPMGGALFELTDASVAPTTLQTYHSLLEPLLSTTIKSIGPIRAVRSGSAVFVDVDVVLRKGLTGVQVYEAVESIKEKLRDERKEIKAVRVSFAVDG</sequence>
<dbReference type="Proteomes" id="UP000789525">
    <property type="component" value="Unassembled WGS sequence"/>
</dbReference>
<gene>
    <name evidence="1" type="ORF">ACOLOM_LOCUS6278</name>
</gene>
<evidence type="ECO:0000313" key="2">
    <source>
        <dbReference type="Proteomes" id="UP000789525"/>
    </source>
</evidence>
<comment type="caution">
    <text evidence="1">The sequence shown here is derived from an EMBL/GenBank/DDBJ whole genome shotgun (WGS) entry which is preliminary data.</text>
</comment>
<evidence type="ECO:0000313" key="1">
    <source>
        <dbReference type="EMBL" id="CAG8589818.1"/>
    </source>
</evidence>
<dbReference type="EMBL" id="CAJVPT010012750">
    <property type="protein sequence ID" value="CAG8589818.1"/>
    <property type="molecule type" value="Genomic_DNA"/>
</dbReference>
<protein>
    <submittedName>
        <fullName evidence="1">9261_t:CDS:1</fullName>
    </submittedName>
</protein>
<accession>A0ACA9MJ49</accession>
<organism evidence="1 2">
    <name type="scientific">Acaulospora colombiana</name>
    <dbReference type="NCBI Taxonomy" id="27376"/>
    <lineage>
        <taxon>Eukaryota</taxon>
        <taxon>Fungi</taxon>
        <taxon>Fungi incertae sedis</taxon>
        <taxon>Mucoromycota</taxon>
        <taxon>Glomeromycotina</taxon>
        <taxon>Glomeromycetes</taxon>
        <taxon>Diversisporales</taxon>
        <taxon>Acaulosporaceae</taxon>
        <taxon>Acaulospora</taxon>
    </lineage>
</organism>
<name>A0ACA9MJ49_9GLOM</name>
<keyword evidence="2" id="KW-1185">Reference proteome</keyword>
<proteinExistence type="predicted"/>